<dbReference type="eggNOG" id="COG0612">
    <property type="taxonomic scope" value="Bacteria"/>
</dbReference>
<dbReference type="SUPFAM" id="SSF63411">
    <property type="entry name" value="LuxS/MPP-like metallohydrolase"/>
    <property type="match status" value="2"/>
</dbReference>
<organism evidence="10 11">
    <name type="scientific">Sorangium cellulosum (strain So ce56)</name>
    <name type="common">Polyangium cellulosum (strain So ce56)</name>
    <dbReference type="NCBI Taxonomy" id="448385"/>
    <lineage>
        <taxon>Bacteria</taxon>
        <taxon>Pseudomonadati</taxon>
        <taxon>Myxococcota</taxon>
        <taxon>Polyangia</taxon>
        <taxon>Polyangiales</taxon>
        <taxon>Polyangiaceae</taxon>
        <taxon>Sorangium</taxon>
    </lineage>
</organism>
<evidence type="ECO:0000256" key="5">
    <source>
        <dbReference type="ARBA" id="ARBA00023049"/>
    </source>
</evidence>
<feature type="compositionally biased region" description="Low complexity" evidence="6">
    <location>
        <begin position="574"/>
        <end position="586"/>
    </location>
</feature>
<evidence type="ECO:0000259" key="9">
    <source>
        <dbReference type="Pfam" id="PF05193"/>
    </source>
</evidence>
<evidence type="ECO:0000256" key="2">
    <source>
        <dbReference type="ARBA" id="ARBA00022670"/>
    </source>
</evidence>
<feature type="compositionally biased region" description="Low complexity" evidence="6">
    <location>
        <begin position="530"/>
        <end position="566"/>
    </location>
</feature>
<dbReference type="InterPro" id="IPR011249">
    <property type="entry name" value="Metalloenz_LuxS/M16"/>
</dbReference>
<evidence type="ECO:0000256" key="1">
    <source>
        <dbReference type="ARBA" id="ARBA00007261"/>
    </source>
</evidence>
<dbReference type="Gene3D" id="3.30.830.10">
    <property type="entry name" value="Metalloenzyme, LuxS/M16 peptidase-like"/>
    <property type="match status" value="2"/>
</dbReference>
<evidence type="ECO:0000256" key="4">
    <source>
        <dbReference type="ARBA" id="ARBA00022833"/>
    </source>
</evidence>
<sequence length="586" mass="62299">MRAHHRSERTRLRALSSLSSALVAALGLTLPVYAAPPAAAPAQPAAAQPAAKPAPQPAAAAQVATKAQPAAAATSVSVAIPVEKYTLENGLEVVLHEDHRTPVVAVNVWYHVGSKDEPRGKNGFAHLFEHVMFQGSKHVGEDMFFKYLERAGASDRNGTTNTDRTNYFETVPANELALVLWLESDRMGWLLDHANDATFASQRNVVKNERRQNYENAPYGLVPQFLRAALFPESHPYHLLTIGTPEDLDAAQMDDVKAFFRTFYVPNNATLVVAGDIERNKAKELIQKYFGPIAKGAPPPVATKPDPGDLATEKRLDIEADVELPRVTISWVTPPSFAPGDAELDLVANVLASGKTSRLYKKLVYDLQIAQDVFAFQQSSQLASTFQITATLKKGKSPEQALKLIDAELERLRKAPPTRDEHDRAQAKVLSDLVFSMEQVTARANAINNYNQLTGDPGYFPKDVARYEKATAADLQKATADLLPQGRRVIALVTPKPGAPKAGRLVKQSGAATPAAAGAKPTTAAPSAAASVEPAVAAPAATPAGAKPAAAPATDKPAAAPAIMKPAGDKPAVDKPAAGPAAPKGG</sequence>
<feature type="signal peptide" evidence="7">
    <location>
        <begin position="1"/>
        <end position="34"/>
    </location>
</feature>
<dbReference type="STRING" id="448385.sce1331"/>
<dbReference type="GO" id="GO:0008237">
    <property type="term" value="F:metallopeptidase activity"/>
    <property type="evidence" value="ECO:0007669"/>
    <property type="project" value="UniProtKB-KW"/>
</dbReference>
<evidence type="ECO:0000256" key="3">
    <source>
        <dbReference type="ARBA" id="ARBA00022801"/>
    </source>
</evidence>
<dbReference type="GO" id="GO:0046872">
    <property type="term" value="F:metal ion binding"/>
    <property type="evidence" value="ECO:0007669"/>
    <property type="project" value="InterPro"/>
</dbReference>
<keyword evidence="11" id="KW-1185">Reference proteome</keyword>
<evidence type="ECO:0000313" key="11">
    <source>
        <dbReference type="Proteomes" id="UP000002139"/>
    </source>
</evidence>
<dbReference type="HOGENOM" id="CLU_009902_1_1_7"/>
<keyword evidence="2 10" id="KW-0645">Protease</keyword>
<dbReference type="InterPro" id="IPR011765">
    <property type="entry name" value="Pept_M16_N"/>
</dbReference>
<accession>A9F705</accession>
<reference evidence="10 11" key="1">
    <citation type="journal article" date="2007" name="Nat. Biotechnol.">
        <title>Complete genome sequence of the myxobacterium Sorangium cellulosum.</title>
        <authorList>
            <person name="Schneiker S."/>
            <person name="Perlova O."/>
            <person name="Kaiser O."/>
            <person name="Gerth K."/>
            <person name="Alici A."/>
            <person name="Altmeyer M.O."/>
            <person name="Bartels D."/>
            <person name="Bekel T."/>
            <person name="Beyer S."/>
            <person name="Bode E."/>
            <person name="Bode H.B."/>
            <person name="Bolten C.J."/>
            <person name="Choudhuri J.V."/>
            <person name="Doss S."/>
            <person name="Elnakady Y.A."/>
            <person name="Frank B."/>
            <person name="Gaigalat L."/>
            <person name="Goesmann A."/>
            <person name="Groeger C."/>
            <person name="Gross F."/>
            <person name="Jelsbak L."/>
            <person name="Jelsbak L."/>
            <person name="Kalinowski J."/>
            <person name="Kegler C."/>
            <person name="Knauber T."/>
            <person name="Konietzny S."/>
            <person name="Kopp M."/>
            <person name="Krause L."/>
            <person name="Krug D."/>
            <person name="Linke B."/>
            <person name="Mahmud T."/>
            <person name="Martinez-Arias R."/>
            <person name="McHardy A.C."/>
            <person name="Merai M."/>
            <person name="Meyer F."/>
            <person name="Mormann S."/>
            <person name="Munoz-Dorado J."/>
            <person name="Perez J."/>
            <person name="Pradella S."/>
            <person name="Rachid S."/>
            <person name="Raddatz G."/>
            <person name="Rosenau F."/>
            <person name="Rueckert C."/>
            <person name="Sasse F."/>
            <person name="Scharfe M."/>
            <person name="Schuster S.C."/>
            <person name="Suen G."/>
            <person name="Treuner-Lange A."/>
            <person name="Velicer G.J."/>
            <person name="Vorholter F.-J."/>
            <person name="Weissman K.J."/>
            <person name="Welch R.D."/>
            <person name="Wenzel S.C."/>
            <person name="Whitworth D.E."/>
            <person name="Wilhelm S."/>
            <person name="Wittmann C."/>
            <person name="Bloecker H."/>
            <person name="Puehler A."/>
            <person name="Mueller R."/>
        </authorList>
    </citation>
    <scope>NUCLEOTIDE SEQUENCE [LARGE SCALE GENOMIC DNA]</scope>
    <source>
        <strain evidence="11">So ce56</strain>
    </source>
</reference>
<dbReference type="KEGG" id="scl:sce1331"/>
<gene>
    <name evidence="10" type="ordered locus">sce1331</name>
</gene>
<protein>
    <submittedName>
        <fullName evidence="10">Zinc protease</fullName>
    </submittedName>
</protein>
<keyword evidence="5" id="KW-0482">Metalloprotease</keyword>
<proteinExistence type="inferred from homology"/>
<dbReference type="Proteomes" id="UP000002139">
    <property type="component" value="Chromosome"/>
</dbReference>
<dbReference type="OrthoDB" id="9811314at2"/>
<dbReference type="RefSeq" id="WP_012233966.1">
    <property type="nucleotide sequence ID" value="NC_010162.1"/>
</dbReference>
<evidence type="ECO:0000313" key="10">
    <source>
        <dbReference type="EMBL" id="CAN91489.1"/>
    </source>
</evidence>
<feature type="domain" description="Peptidase M16 C-terminal" evidence="9">
    <location>
        <begin position="253"/>
        <end position="428"/>
    </location>
</feature>
<feature type="chain" id="PRO_5002738572" evidence="7">
    <location>
        <begin position="35"/>
        <end position="586"/>
    </location>
</feature>
<dbReference type="BioCyc" id="SCEL448385:SCE_RS06890-MONOMER"/>
<dbReference type="AlphaFoldDB" id="A9F705"/>
<name>A9F705_SORC5</name>
<dbReference type="Pfam" id="PF05193">
    <property type="entry name" value="Peptidase_M16_C"/>
    <property type="match status" value="1"/>
</dbReference>
<dbReference type="Pfam" id="PF00675">
    <property type="entry name" value="Peptidase_M16"/>
    <property type="match status" value="1"/>
</dbReference>
<keyword evidence="3" id="KW-0378">Hydrolase</keyword>
<keyword evidence="7" id="KW-0732">Signal</keyword>
<evidence type="ECO:0000256" key="6">
    <source>
        <dbReference type="SAM" id="MobiDB-lite"/>
    </source>
</evidence>
<comment type="similarity">
    <text evidence="1">Belongs to the peptidase M16 family.</text>
</comment>
<dbReference type="InterPro" id="IPR050626">
    <property type="entry name" value="Peptidase_M16"/>
</dbReference>
<feature type="region of interest" description="Disordered" evidence="6">
    <location>
        <begin position="530"/>
        <end position="586"/>
    </location>
</feature>
<dbReference type="InterPro" id="IPR007863">
    <property type="entry name" value="Peptidase_M16_C"/>
</dbReference>
<dbReference type="PANTHER" id="PTHR43690:SF17">
    <property type="entry name" value="PROTEIN YHJJ"/>
    <property type="match status" value="1"/>
</dbReference>
<dbReference type="PANTHER" id="PTHR43690">
    <property type="entry name" value="NARDILYSIN"/>
    <property type="match status" value="1"/>
</dbReference>
<keyword evidence="4" id="KW-0862">Zinc</keyword>
<feature type="domain" description="Peptidase M16 N-terminal" evidence="8">
    <location>
        <begin position="93"/>
        <end position="230"/>
    </location>
</feature>
<dbReference type="GO" id="GO:0006508">
    <property type="term" value="P:proteolysis"/>
    <property type="evidence" value="ECO:0007669"/>
    <property type="project" value="UniProtKB-KW"/>
</dbReference>
<evidence type="ECO:0000259" key="8">
    <source>
        <dbReference type="Pfam" id="PF00675"/>
    </source>
</evidence>
<dbReference type="EMBL" id="AM746676">
    <property type="protein sequence ID" value="CAN91489.1"/>
    <property type="molecule type" value="Genomic_DNA"/>
</dbReference>
<evidence type="ECO:0000256" key="7">
    <source>
        <dbReference type="SAM" id="SignalP"/>
    </source>
</evidence>